<gene>
    <name evidence="4" type="ORF">EHV15_19465</name>
</gene>
<keyword evidence="4" id="KW-0378">Hydrolase</keyword>
<evidence type="ECO:0000313" key="5">
    <source>
        <dbReference type="Proteomes" id="UP000267017"/>
    </source>
</evidence>
<feature type="domain" description="Amidohydrolase-related" evidence="3">
    <location>
        <begin position="128"/>
        <end position="352"/>
    </location>
</feature>
<name>A0A3P3U3Q2_9BACL</name>
<comment type="caution">
    <text evidence="4">The sequence shown here is derived from an EMBL/GenBank/DDBJ whole genome shotgun (WGS) entry which is preliminary data.</text>
</comment>
<evidence type="ECO:0000313" key="4">
    <source>
        <dbReference type="EMBL" id="RRJ64855.1"/>
    </source>
</evidence>
<dbReference type="OrthoDB" id="9777673at2"/>
<dbReference type="AlphaFoldDB" id="A0A3P3U3Q2"/>
<dbReference type="InterPro" id="IPR006680">
    <property type="entry name" value="Amidohydro-rel"/>
</dbReference>
<dbReference type="InterPro" id="IPR032466">
    <property type="entry name" value="Metal_Hydrolase"/>
</dbReference>
<accession>A0A3P3U3Q2</accession>
<keyword evidence="5" id="KW-1185">Reference proteome</keyword>
<comment type="similarity">
    <text evidence="1">Belongs to the metallo-dependent hydrolases superfamily.</text>
</comment>
<protein>
    <submittedName>
        <fullName evidence="4">Amidohydrolase</fullName>
    </submittedName>
</protein>
<reference evidence="4 5" key="1">
    <citation type="submission" date="2018-11" db="EMBL/GenBank/DDBJ databases">
        <title>Genome sequencing of Paenibacillus sp. KCOM 3021 (= ChDC PVNT-B20).</title>
        <authorList>
            <person name="Kook J.-K."/>
            <person name="Park S.-N."/>
            <person name="Lim Y.K."/>
        </authorList>
    </citation>
    <scope>NUCLEOTIDE SEQUENCE [LARGE SCALE GENOMIC DNA]</scope>
    <source>
        <strain evidence="4 5">KCOM 3021</strain>
    </source>
</reference>
<evidence type="ECO:0000259" key="3">
    <source>
        <dbReference type="Pfam" id="PF04909"/>
    </source>
</evidence>
<dbReference type="Gene3D" id="3.20.20.140">
    <property type="entry name" value="Metal-dependent hydrolases"/>
    <property type="match status" value="1"/>
</dbReference>
<dbReference type="PANTHER" id="PTHR43569:SF2">
    <property type="entry name" value="AMIDOHYDROLASE-RELATED DOMAIN-CONTAINING PROTEIN"/>
    <property type="match status" value="1"/>
</dbReference>
<dbReference type="EMBL" id="RRCN01000001">
    <property type="protein sequence ID" value="RRJ64855.1"/>
    <property type="molecule type" value="Genomic_DNA"/>
</dbReference>
<sequence length="356" mass="39707">MAKAQNSKMEVFMEDTKKRRMMPLLLLLTVVFSFNAWSSASISAAKTTDTKAEIKESEKKSDERRSAPALDVVDTQIHIGPGGIEETLAAMDAMGIQSVLIDEFWLPGTDYKPHHDLSEGGIRPINPTAELAAQLYPERFSWVLRVDRTDPEYAAIIRMVRDAPSGRGIRIIPGMTLKDTQAFADGEYDHILAATEKAGLPLFLYLPDHPELIADAAKKFPNLRIIVDHIGLYSNAMRTMFGGAVPARSPEEQLALFDKVLALSKFPNIALKWSHTSEMFDTPVYPGEDLQPLLRKAISSFGADRIMWASDFSVNQRGENWSEILYGVKGNFKLSDQERAAILGGTARKWLNWPVQ</sequence>
<feature type="region of interest" description="Disordered" evidence="2">
    <location>
        <begin position="47"/>
        <end position="67"/>
    </location>
</feature>
<dbReference type="PANTHER" id="PTHR43569">
    <property type="entry name" value="AMIDOHYDROLASE"/>
    <property type="match status" value="1"/>
</dbReference>
<dbReference type="InterPro" id="IPR052350">
    <property type="entry name" value="Metallo-dep_Lactonases"/>
</dbReference>
<dbReference type="GO" id="GO:0016787">
    <property type="term" value="F:hydrolase activity"/>
    <property type="evidence" value="ECO:0007669"/>
    <property type="project" value="UniProtKB-KW"/>
</dbReference>
<dbReference type="Proteomes" id="UP000267017">
    <property type="component" value="Unassembled WGS sequence"/>
</dbReference>
<dbReference type="SUPFAM" id="SSF51556">
    <property type="entry name" value="Metallo-dependent hydrolases"/>
    <property type="match status" value="1"/>
</dbReference>
<proteinExistence type="inferred from homology"/>
<organism evidence="4 5">
    <name type="scientific">Paenibacillus oralis</name>
    <dbReference type="NCBI Taxonomy" id="2490856"/>
    <lineage>
        <taxon>Bacteria</taxon>
        <taxon>Bacillati</taxon>
        <taxon>Bacillota</taxon>
        <taxon>Bacilli</taxon>
        <taxon>Bacillales</taxon>
        <taxon>Paenibacillaceae</taxon>
        <taxon>Paenibacillus</taxon>
    </lineage>
</organism>
<evidence type="ECO:0000256" key="2">
    <source>
        <dbReference type="SAM" id="MobiDB-lite"/>
    </source>
</evidence>
<dbReference type="Pfam" id="PF04909">
    <property type="entry name" value="Amidohydro_2"/>
    <property type="match status" value="1"/>
</dbReference>
<evidence type="ECO:0000256" key="1">
    <source>
        <dbReference type="ARBA" id="ARBA00038310"/>
    </source>
</evidence>
<feature type="compositionally biased region" description="Basic and acidic residues" evidence="2">
    <location>
        <begin position="48"/>
        <end position="66"/>
    </location>
</feature>